<dbReference type="EMBL" id="FNQV01000003">
    <property type="protein sequence ID" value="SDZ92298.1"/>
    <property type="molecule type" value="Genomic_DNA"/>
</dbReference>
<evidence type="ECO:0000256" key="1">
    <source>
        <dbReference type="SAM" id="MobiDB-lite"/>
    </source>
</evidence>
<keyword evidence="3" id="KW-1185">Reference proteome</keyword>
<sequence length="375" mass="38814">MTPAVQEALNAGAAALGAGPLVSPGDRGWRKHYRSAFRRLTELEGPDGNPAVARAGLEVLHEAAPSPERAEPAEADESDTAKPSHAPARCPAPALSPALPPEIISPLGLAACAAVAAHPQWWLLSGRTVVVLGAGAELAPTLPLIAAGAHVHAVIRSNSQRRPLLSEAASSAPGTLTFAPAELSDILAAPDALADHLASLPGELAVVNALYAPGRTNVHLALAADRLVTRLLRARRDVTLAYSGTPTDSYWINGRVRDAALSAQGPNYLAAKRIDRWRATVARVEGIRVLAPVLPPTLTESVLVSSAIERGLSGARHFGIHAAPPHIAARLAATWLIHSLHTPADAAPWTGYAAPAGMWQKGLLARLAAGIALGG</sequence>
<dbReference type="SUPFAM" id="SSF51735">
    <property type="entry name" value="NAD(P)-binding Rossmann-fold domains"/>
    <property type="match status" value="1"/>
</dbReference>
<protein>
    <submittedName>
        <fullName evidence="2">Uncharacterized protein</fullName>
    </submittedName>
</protein>
<feature type="compositionally biased region" description="Low complexity" evidence="1">
    <location>
        <begin position="8"/>
        <end position="21"/>
    </location>
</feature>
<evidence type="ECO:0000313" key="3">
    <source>
        <dbReference type="Proteomes" id="UP000199288"/>
    </source>
</evidence>
<feature type="region of interest" description="Disordered" evidence="1">
    <location>
        <begin position="64"/>
        <end position="93"/>
    </location>
</feature>
<proteinExistence type="predicted"/>
<name>A0A1H3X1A2_9ACTO</name>
<evidence type="ECO:0000313" key="2">
    <source>
        <dbReference type="EMBL" id="SDZ92298.1"/>
    </source>
</evidence>
<dbReference type="AlphaFoldDB" id="A0A1H3X1A2"/>
<gene>
    <name evidence="2" type="ORF">SAMN02910418_00547</name>
</gene>
<feature type="region of interest" description="Disordered" evidence="1">
    <location>
        <begin position="1"/>
        <end position="28"/>
    </location>
</feature>
<reference evidence="3" key="1">
    <citation type="submission" date="2016-10" db="EMBL/GenBank/DDBJ databases">
        <authorList>
            <person name="Varghese N."/>
            <person name="Submissions S."/>
        </authorList>
    </citation>
    <scope>NUCLEOTIDE SEQUENCE [LARGE SCALE GENOMIC DNA]</scope>
    <source>
        <strain evidence="3">KPR-1</strain>
    </source>
</reference>
<dbReference type="Proteomes" id="UP000199288">
    <property type="component" value="Unassembled WGS sequence"/>
</dbReference>
<dbReference type="InterPro" id="IPR036291">
    <property type="entry name" value="NAD(P)-bd_dom_sf"/>
</dbReference>
<accession>A0A1H3X1A2</accession>
<organism evidence="2 3">
    <name type="scientific">Bowdeniella nasicola</name>
    <dbReference type="NCBI Taxonomy" id="208480"/>
    <lineage>
        <taxon>Bacteria</taxon>
        <taxon>Bacillati</taxon>
        <taxon>Actinomycetota</taxon>
        <taxon>Actinomycetes</taxon>
        <taxon>Actinomycetales</taxon>
        <taxon>Actinomycetaceae</taxon>
        <taxon>Bowdeniella</taxon>
    </lineage>
</organism>